<gene>
    <name evidence="3" type="ORF">SEUCBS140593_008142</name>
</gene>
<dbReference type="PANTHER" id="PTHR11941:SF68">
    <property type="entry name" value="CARNITINYL-COA DEHYDRATASE"/>
    <property type="match status" value="1"/>
</dbReference>
<evidence type="ECO:0000313" key="3">
    <source>
        <dbReference type="EMBL" id="CAK7232088.1"/>
    </source>
</evidence>
<evidence type="ECO:0000256" key="1">
    <source>
        <dbReference type="ARBA" id="ARBA00005254"/>
    </source>
</evidence>
<dbReference type="InterPro" id="IPR018376">
    <property type="entry name" value="Enoyl-CoA_hyd/isom_CS"/>
</dbReference>
<dbReference type="SUPFAM" id="SSF52096">
    <property type="entry name" value="ClpP/crotonase"/>
    <property type="match status" value="1"/>
</dbReference>
<sequence length="280" mass="29961">MASPSPFATFQTPPPETEVLKLEYPAPYVLLVTINRERQMNSITMAGHWEADAVWNWLDDEPELRVAVLTGAGTRSFSAGADLKEVNKTRGKGSGPHPMPVGSFLGMTRRLGKKPIIGAVNGYAYGGGFEIALNCDMVVASPTAKFSLPEASRGLYAGAGGLARVVRNFGMQLASEIALAGRILTSQELEKLGFCRVSKTQASLVEEAVTLAKAVAAQSPDAMIVTRSGLRQAWETGSVERASQLTEERYGKALMEGENMKIGTAAFAAKKVPQWVASKL</sequence>
<evidence type="ECO:0008006" key="5">
    <source>
        <dbReference type="Google" id="ProtNLM"/>
    </source>
</evidence>
<organism evidence="3 4">
    <name type="scientific">Sporothrix eucalyptigena</name>
    <dbReference type="NCBI Taxonomy" id="1812306"/>
    <lineage>
        <taxon>Eukaryota</taxon>
        <taxon>Fungi</taxon>
        <taxon>Dikarya</taxon>
        <taxon>Ascomycota</taxon>
        <taxon>Pezizomycotina</taxon>
        <taxon>Sordariomycetes</taxon>
        <taxon>Sordariomycetidae</taxon>
        <taxon>Ophiostomatales</taxon>
        <taxon>Ophiostomataceae</taxon>
        <taxon>Sporothrix</taxon>
    </lineage>
</organism>
<keyword evidence="4" id="KW-1185">Reference proteome</keyword>
<evidence type="ECO:0000256" key="2">
    <source>
        <dbReference type="RuleBase" id="RU003707"/>
    </source>
</evidence>
<reference evidence="3 4" key="1">
    <citation type="submission" date="2024-01" db="EMBL/GenBank/DDBJ databases">
        <authorList>
            <person name="Allen C."/>
            <person name="Tagirdzhanova G."/>
        </authorList>
    </citation>
    <scope>NUCLEOTIDE SEQUENCE [LARGE SCALE GENOMIC DNA]</scope>
</reference>
<name>A0ABP0CJF3_9PEZI</name>
<dbReference type="InterPro" id="IPR029045">
    <property type="entry name" value="ClpP/crotonase-like_dom_sf"/>
</dbReference>
<comment type="caution">
    <text evidence="3">The sequence shown here is derived from an EMBL/GenBank/DDBJ whole genome shotgun (WGS) entry which is preliminary data.</text>
</comment>
<dbReference type="CDD" id="cd06558">
    <property type="entry name" value="crotonase-like"/>
    <property type="match status" value="1"/>
</dbReference>
<dbReference type="PROSITE" id="PS00166">
    <property type="entry name" value="ENOYL_COA_HYDRATASE"/>
    <property type="match status" value="1"/>
</dbReference>
<evidence type="ECO:0000313" key="4">
    <source>
        <dbReference type="Proteomes" id="UP001642482"/>
    </source>
</evidence>
<comment type="similarity">
    <text evidence="1 2">Belongs to the enoyl-CoA hydratase/isomerase family.</text>
</comment>
<accession>A0ABP0CJF3</accession>
<dbReference type="Gene3D" id="3.90.226.10">
    <property type="entry name" value="2-enoyl-CoA Hydratase, Chain A, domain 1"/>
    <property type="match status" value="1"/>
</dbReference>
<protein>
    <recommendedName>
        <fullName evidence="5">Carnitinyl-CoA dehydratase</fullName>
    </recommendedName>
</protein>
<dbReference type="EMBL" id="CAWUHD010000108">
    <property type="protein sequence ID" value="CAK7232088.1"/>
    <property type="molecule type" value="Genomic_DNA"/>
</dbReference>
<dbReference type="Pfam" id="PF00378">
    <property type="entry name" value="ECH_1"/>
    <property type="match status" value="1"/>
</dbReference>
<dbReference type="PANTHER" id="PTHR11941">
    <property type="entry name" value="ENOYL-COA HYDRATASE-RELATED"/>
    <property type="match status" value="1"/>
</dbReference>
<proteinExistence type="inferred from homology"/>
<dbReference type="Proteomes" id="UP001642482">
    <property type="component" value="Unassembled WGS sequence"/>
</dbReference>
<dbReference type="InterPro" id="IPR001753">
    <property type="entry name" value="Enoyl-CoA_hydra/iso"/>
</dbReference>